<accession>A0A913YJH4</accession>
<dbReference type="Proteomes" id="UP000887567">
    <property type="component" value="Unplaced"/>
</dbReference>
<dbReference type="EnsemblMetazoa" id="XM_028659382.1">
    <property type="protein sequence ID" value="XP_028515183.1"/>
    <property type="gene ID" value="LOC114575138"/>
</dbReference>
<feature type="chain" id="PRO_5038077727" evidence="1">
    <location>
        <begin position="26"/>
        <end position="607"/>
    </location>
</feature>
<reference evidence="2" key="1">
    <citation type="submission" date="2022-11" db="UniProtKB">
        <authorList>
            <consortium name="EnsemblMetazoa"/>
        </authorList>
    </citation>
    <scope>IDENTIFICATION</scope>
</reference>
<feature type="signal peptide" evidence="1">
    <location>
        <begin position="1"/>
        <end position="25"/>
    </location>
</feature>
<evidence type="ECO:0000313" key="2">
    <source>
        <dbReference type="EnsemblMetazoa" id="XP_028515183.1"/>
    </source>
</evidence>
<keyword evidence="1" id="KW-0732">Signal</keyword>
<proteinExistence type="predicted"/>
<protein>
    <submittedName>
        <fullName evidence="2">Uncharacterized protein</fullName>
    </submittedName>
</protein>
<dbReference type="GeneID" id="114575138"/>
<evidence type="ECO:0000256" key="1">
    <source>
        <dbReference type="SAM" id="SignalP"/>
    </source>
</evidence>
<keyword evidence="3" id="KW-1185">Reference proteome</keyword>
<dbReference type="AlphaFoldDB" id="A0A913YJH4"/>
<sequence>MNRQKVLAICFCVFVLLNEVGRVHLYRHSSSSKKTIIGDDVNGIIKQKTQRFAVPSSALAYLLKLGYEGLQLGAEFFADITTLVSIVSTFYAEAVDCMSGSYSEVSEWSKEADETVTFINTNSHKINEMQLEIKQTQTIAESLNYHYNETLKLIQEVGGLSENLLYSVDSNLPQAINQSSVEIEKLVAEKEGEEEEVDYAVLTGDWVDKIDKSVQVAVPVVTTVVPRMPKAIEFAKRRLGNLKGLHLLSRFKNIKLPTINSKAFNAMSSWFTKAGSFIKEKVGLLRRHITGKYSKALKVVKGLKNGFFILTGYLGGAFNIYNTVKNFRKCEEVKEHTWKALVKVRSAKQLYDEIWKNVTEAKTAIDNAATAMVERLSDDIFLQDLENTKESLFAIQGPNQGLQEMIDTTSQYIEQIKSTTDIMQVHNLMVDLYQNALGSLPFVYKCLIDKTDFVRKVIDNCKKGFESLQQNIATARIFHNFEIKECEKMISVPDLTDDDIMKAVTKASEDEHFNMICPLNNVEALNLICEYHCNGRSIKYMASKLKIDNQQAIKDHVKKCPPCNITKMMKSMICMERNDGSSDESIQEELFPMLTLEQIQQVTCPTK</sequence>
<dbReference type="KEGG" id="epa:114575138"/>
<organism evidence="2 3">
    <name type="scientific">Exaiptasia diaphana</name>
    <name type="common">Tropical sea anemone</name>
    <name type="synonym">Aiptasia pulchella</name>
    <dbReference type="NCBI Taxonomy" id="2652724"/>
    <lineage>
        <taxon>Eukaryota</taxon>
        <taxon>Metazoa</taxon>
        <taxon>Cnidaria</taxon>
        <taxon>Anthozoa</taxon>
        <taxon>Hexacorallia</taxon>
        <taxon>Actiniaria</taxon>
        <taxon>Aiptasiidae</taxon>
        <taxon>Exaiptasia</taxon>
    </lineage>
</organism>
<dbReference type="OrthoDB" id="10600740at2759"/>
<dbReference type="RefSeq" id="XP_028515183.1">
    <property type="nucleotide sequence ID" value="XM_028659382.1"/>
</dbReference>
<dbReference type="SUPFAM" id="SSF58104">
    <property type="entry name" value="Methyl-accepting chemotaxis protein (MCP) signaling domain"/>
    <property type="match status" value="1"/>
</dbReference>
<evidence type="ECO:0000313" key="3">
    <source>
        <dbReference type="Proteomes" id="UP000887567"/>
    </source>
</evidence>
<name>A0A913YJH4_EXADI</name>